<evidence type="ECO:0000313" key="9">
    <source>
        <dbReference type="EMBL" id="KKW17613.1"/>
    </source>
</evidence>
<dbReference type="Gene3D" id="3.30.1370.30">
    <property type="match status" value="1"/>
</dbReference>
<dbReference type="GO" id="GO:0003735">
    <property type="term" value="F:structural constituent of ribosome"/>
    <property type="evidence" value="ECO:0007669"/>
    <property type="project" value="InterPro"/>
</dbReference>
<dbReference type="EMBL" id="LCQN01000001">
    <property type="protein sequence ID" value="KKW17613.1"/>
    <property type="molecule type" value="Genomic_DNA"/>
</dbReference>
<dbReference type="GO" id="GO:0019843">
    <property type="term" value="F:rRNA binding"/>
    <property type="evidence" value="ECO:0007669"/>
    <property type="project" value="UniProtKB-UniRule"/>
</dbReference>
<dbReference type="Proteomes" id="UP000033982">
    <property type="component" value="Unassembled WGS sequence"/>
</dbReference>
<dbReference type="GO" id="GO:1990904">
    <property type="term" value="C:ribonucleoprotein complex"/>
    <property type="evidence" value="ECO:0007669"/>
    <property type="project" value="UniProtKB-KW"/>
</dbReference>
<dbReference type="Pfam" id="PF00410">
    <property type="entry name" value="Ribosomal_S8"/>
    <property type="match status" value="1"/>
</dbReference>
<dbReference type="FunFam" id="3.30.1490.10:FF:000001">
    <property type="entry name" value="30S ribosomal protein S8"/>
    <property type="match status" value="1"/>
</dbReference>
<dbReference type="InterPro" id="IPR000630">
    <property type="entry name" value="Ribosomal_uS8"/>
</dbReference>
<dbReference type="HAMAP" id="MF_01302_B">
    <property type="entry name" value="Ribosomal_uS8_B"/>
    <property type="match status" value="1"/>
</dbReference>
<evidence type="ECO:0000256" key="5">
    <source>
        <dbReference type="ARBA" id="ARBA00023274"/>
    </source>
</evidence>
<evidence type="ECO:0000256" key="2">
    <source>
        <dbReference type="ARBA" id="ARBA00022730"/>
    </source>
</evidence>
<keyword evidence="4 7" id="KW-0689">Ribosomal protein</keyword>
<gene>
    <name evidence="7" type="primary">rpsH</name>
    <name evidence="9" type="ORF">UY58_C0001G0038</name>
</gene>
<dbReference type="GO" id="GO:0005737">
    <property type="term" value="C:cytoplasm"/>
    <property type="evidence" value="ECO:0007669"/>
    <property type="project" value="UniProtKB-ARBA"/>
</dbReference>
<dbReference type="PANTHER" id="PTHR11758">
    <property type="entry name" value="40S RIBOSOMAL PROTEIN S15A"/>
    <property type="match status" value="1"/>
</dbReference>
<dbReference type="NCBIfam" id="NF001109">
    <property type="entry name" value="PRK00136.1"/>
    <property type="match status" value="1"/>
</dbReference>
<comment type="subunit">
    <text evidence="7">Part of the 30S ribosomal subunit. Contacts proteins S5 and S12.</text>
</comment>
<keyword evidence="5 7" id="KW-0687">Ribonucleoprotein</keyword>
<dbReference type="AlphaFoldDB" id="A0A0G1WFT0"/>
<dbReference type="GO" id="GO:0005840">
    <property type="term" value="C:ribosome"/>
    <property type="evidence" value="ECO:0007669"/>
    <property type="project" value="UniProtKB-KW"/>
</dbReference>
<evidence type="ECO:0000313" key="10">
    <source>
        <dbReference type="Proteomes" id="UP000033982"/>
    </source>
</evidence>
<evidence type="ECO:0000256" key="6">
    <source>
        <dbReference type="ARBA" id="ARBA00035258"/>
    </source>
</evidence>
<dbReference type="GO" id="GO:0006412">
    <property type="term" value="P:translation"/>
    <property type="evidence" value="ECO:0007669"/>
    <property type="project" value="UniProtKB-UniRule"/>
</dbReference>
<dbReference type="Gene3D" id="3.30.1490.10">
    <property type="match status" value="1"/>
</dbReference>
<keyword evidence="2 7" id="KW-0699">rRNA-binding</keyword>
<dbReference type="InterPro" id="IPR035987">
    <property type="entry name" value="Ribosomal_uS8_sf"/>
</dbReference>
<dbReference type="FunFam" id="3.30.1370.30:FF:000002">
    <property type="entry name" value="30S ribosomal protein S8"/>
    <property type="match status" value="1"/>
</dbReference>
<name>A0A0G1WFT0_9BACT</name>
<sequence>MMTDPIADMLTRIRNASLVHKKEAAIPFSKMKKAIADILVREGYIVKAEEGKTKPLFLMVTLKYADGLPAIQEVKRVSTPGHRRYVKTSDIDKVLNGLGLAIISTPRGLLTDKEARAAKVGGELICEIY</sequence>
<dbReference type="InterPro" id="IPR047863">
    <property type="entry name" value="Ribosomal_uS8_CS"/>
</dbReference>
<evidence type="ECO:0000256" key="8">
    <source>
        <dbReference type="RuleBase" id="RU003660"/>
    </source>
</evidence>
<accession>A0A0G1WFT0</accession>
<dbReference type="PATRIC" id="fig|1619043.3.peg.39"/>
<comment type="similarity">
    <text evidence="1 7 8">Belongs to the universal ribosomal protein uS8 family.</text>
</comment>
<reference evidence="9 10" key="1">
    <citation type="journal article" date="2015" name="Nature">
        <title>rRNA introns, odd ribosomes, and small enigmatic genomes across a large radiation of phyla.</title>
        <authorList>
            <person name="Brown C.T."/>
            <person name="Hug L.A."/>
            <person name="Thomas B.C."/>
            <person name="Sharon I."/>
            <person name="Castelle C.J."/>
            <person name="Singh A."/>
            <person name="Wilkins M.J."/>
            <person name="Williams K.H."/>
            <person name="Banfield J.F."/>
        </authorList>
    </citation>
    <scope>NUCLEOTIDE SEQUENCE [LARGE SCALE GENOMIC DNA]</scope>
</reference>
<comment type="function">
    <text evidence="7">One of the primary rRNA binding proteins, it binds directly to 16S rRNA central domain where it helps coordinate assembly of the platform of the 30S subunit.</text>
</comment>
<dbReference type="SUPFAM" id="SSF56047">
    <property type="entry name" value="Ribosomal protein S8"/>
    <property type="match status" value="1"/>
</dbReference>
<protein>
    <recommendedName>
        <fullName evidence="6 7">Small ribosomal subunit protein uS8</fullName>
    </recommendedName>
</protein>
<keyword evidence="3 7" id="KW-0694">RNA-binding</keyword>
<evidence type="ECO:0000256" key="7">
    <source>
        <dbReference type="HAMAP-Rule" id="MF_01302"/>
    </source>
</evidence>
<proteinExistence type="inferred from homology"/>
<evidence type="ECO:0000256" key="4">
    <source>
        <dbReference type="ARBA" id="ARBA00022980"/>
    </source>
</evidence>
<organism evidence="9 10">
    <name type="scientific">Candidatus Magasanikbacteria bacterium GW2011_GWA2_50_22</name>
    <dbReference type="NCBI Taxonomy" id="1619043"/>
    <lineage>
        <taxon>Bacteria</taxon>
        <taxon>Candidatus Magasanikiibacteriota</taxon>
    </lineage>
</organism>
<comment type="caution">
    <text evidence="9">The sequence shown here is derived from an EMBL/GenBank/DDBJ whole genome shotgun (WGS) entry which is preliminary data.</text>
</comment>
<dbReference type="PROSITE" id="PS00053">
    <property type="entry name" value="RIBOSOMAL_S8"/>
    <property type="match status" value="1"/>
</dbReference>
<evidence type="ECO:0000256" key="1">
    <source>
        <dbReference type="ARBA" id="ARBA00006471"/>
    </source>
</evidence>
<evidence type="ECO:0000256" key="3">
    <source>
        <dbReference type="ARBA" id="ARBA00022884"/>
    </source>
</evidence>